<organism evidence="2 3">
    <name type="scientific">Portunus trituberculatus</name>
    <name type="common">Swimming crab</name>
    <name type="synonym">Neptunus trituberculatus</name>
    <dbReference type="NCBI Taxonomy" id="210409"/>
    <lineage>
        <taxon>Eukaryota</taxon>
        <taxon>Metazoa</taxon>
        <taxon>Ecdysozoa</taxon>
        <taxon>Arthropoda</taxon>
        <taxon>Crustacea</taxon>
        <taxon>Multicrustacea</taxon>
        <taxon>Malacostraca</taxon>
        <taxon>Eumalacostraca</taxon>
        <taxon>Eucarida</taxon>
        <taxon>Decapoda</taxon>
        <taxon>Pleocyemata</taxon>
        <taxon>Brachyura</taxon>
        <taxon>Eubrachyura</taxon>
        <taxon>Portunoidea</taxon>
        <taxon>Portunidae</taxon>
        <taxon>Portuninae</taxon>
        <taxon>Portunus</taxon>
    </lineage>
</organism>
<dbReference type="EMBL" id="VSRR010001996">
    <property type="protein sequence ID" value="MPC28979.1"/>
    <property type="molecule type" value="Genomic_DNA"/>
</dbReference>
<evidence type="ECO:0000313" key="3">
    <source>
        <dbReference type="Proteomes" id="UP000324222"/>
    </source>
</evidence>
<accession>A0A5B7E6D4</accession>
<dbReference type="AlphaFoldDB" id="A0A5B7E6D4"/>
<name>A0A5B7E6D4_PORTR</name>
<dbReference type="Proteomes" id="UP000324222">
    <property type="component" value="Unassembled WGS sequence"/>
</dbReference>
<proteinExistence type="predicted"/>
<sequence>MLTEKKEITSYSEEEATKHNLNGHFAQKESEKKKGTTRDEEGHLRNHWQRANLAKAQLTELQEEVSRVRCGVTAPPTPTLITASDNVKVFTLKIWCARCAIVCRGSRRHHT</sequence>
<gene>
    <name evidence="2" type="ORF">E2C01_022196</name>
</gene>
<protein>
    <submittedName>
        <fullName evidence="2">Uncharacterized protein</fullName>
    </submittedName>
</protein>
<evidence type="ECO:0000256" key="1">
    <source>
        <dbReference type="SAM" id="MobiDB-lite"/>
    </source>
</evidence>
<feature type="compositionally biased region" description="Basic and acidic residues" evidence="1">
    <location>
        <begin position="26"/>
        <end position="44"/>
    </location>
</feature>
<feature type="region of interest" description="Disordered" evidence="1">
    <location>
        <begin position="1"/>
        <end position="46"/>
    </location>
</feature>
<evidence type="ECO:0000313" key="2">
    <source>
        <dbReference type="EMBL" id="MPC28979.1"/>
    </source>
</evidence>
<keyword evidence="3" id="KW-1185">Reference proteome</keyword>
<reference evidence="2 3" key="1">
    <citation type="submission" date="2019-05" db="EMBL/GenBank/DDBJ databases">
        <title>Another draft genome of Portunus trituberculatus and its Hox gene families provides insights of decapod evolution.</title>
        <authorList>
            <person name="Jeong J.-H."/>
            <person name="Song I."/>
            <person name="Kim S."/>
            <person name="Choi T."/>
            <person name="Kim D."/>
            <person name="Ryu S."/>
            <person name="Kim W."/>
        </authorList>
    </citation>
    <scope>NUCLEOTIDE SEQUENCE [LARGE SCALE GENOMIC DNA]</scope>
    <source>
        <tissue evidence="2">Muscle</tissue>
    </source>
</reference>
<comment type="caution">
    <text evidence="2">The sequence shown here is derived from an EMBL/GenBank/DDBJ whole genome shotgun (WGS) entry which is preliminary data.</text>
</comment>